<dbReference type="AlphaFoldDB" id="A0A2A7B5N5"/>
<accession>A0A2A7B5N5</accession>
<evidence type="ECO:0008006" key="3">
    <source>
        <dbReference type="Google" id="ProtNLM"/>
    </source>
</evidence>
<dbReference type="EMBL" id="NOUV01000014">
    <property type="protein sequence ID" value="PDX86649.1"/>
    <property type="molecule type" value="Genomic_DNA"/>
</dbReference>
<name>A0A2A7B5N5_9FIRM</name>
<organism evidence="1 2">
    <name type="scientific">Faecalibacterium prausnitzii</name>
    <dbReference type="NCBI Taxonomy" id="853"/>
    <lineage>
        <taxon>Bacteria</taxon>
        <taxon>Bacillati</taxon>
        <taxon>Bacillota</taxon>
        <taxon>Clostridia</taxon>
        <taxon>Eubacteriales</taxon>
        <taxon>Oscillospiraceae</taxon>
        <taxon>Faecalibacterium</taxon>
    </lineage>
</organism>
<dbReference type="Proteomes" id="UP000220904">
    <property type="component" value="Unassembled WGS sequence"/>
</dbReference>
<sequence length="123" mass="13533">MRKLVLCLFYALCAFAIAFSLFWMALPRLTLPSPAPQDETPDSVPLSLAAQALPERTALYYLCDEGGMLTVYACGADGEPADRLEETGIYVNLLPENDALRIKQGLSVYSETELRTVLEDLGE</sequence>
<dbReference type="OrthoDB" id="1861009at2"/>
<dbReference type="RefSeq" id="WP_097792510.1">
    <property type="nucleotide sequence ID" value="NZ_NOUV01000014.1"/>
</dbReference>
<comment type="caution">
    <text evidence="1">The sequence shown here is derived from an EMBL/GenBank/DDBJ whole genome shotgun (WGS) entry which is preliminary data.</text>
</comment>
<evidence type="ECO:0000313" key="2">
    <source>
        <dbReference type="Proteomes" id="UP000220904"/>
    </source>
</evidence>
<proteinExistence type="predicted"/>
<gene>
    <name evidence="1" type="ORF">CHR60_07900</name>
</gene>
<evidence type="ECO:0000313" key="1">
    <source>
        <dbReference type="EMBL" id="PDX86649.1"/>
    </source>
</evidence>
<protein>
    <recommendedName>
        <fullName evidence="3">Bypass of forespore C C-terminal domain-containing protein</fullName>
    </recommendedName>
</protein>
<reference evidence="1 2" key="1">
    <citation type="journal article" date="2017" name="Front. Microbiol.">
        <title>New Insights into the Diversity of the Genus Faecalibacterium.</title>
        <authorList>
            <person name="Benevides L."/>
            <person name="Burman S."/>
            <person name="Martin R."/>
            <person name="Robert V."/>
            <person name="Thomas M."/>
            <person name="Miquel S."/>
            <person name="Chain F."/>
            <person name="Sokol H."/>
            <person name="Bermudez-Humaran L.G."/>
            <person name="Morrison M."/>
            <person name="Langella P."/>
            <person name="Azevedo V.A."/>
            <person name="Chatel J.M."/>
            <person name="Soares S."/>
        </authorList>
    </citation>
    <scope>NUCLEOTIDE SEQUENCE [LARGE SCALE GENOMIC DNA]</scope>
    <source>
        <strain evidence="1 2">AHMP21</strain>
    </source>
</reference>